<comment type="subcellular location">
    <subcellularLocation>
        <location evidence="9">Cell inner membrane</location>
        <topology evidence="9">Multi-pass membrane protein</topology>
    </subcellularLocation>
    <subcellularLocation>
        <location evidence="1">Cell membrane</location>
        <topology evidence="1">Multi-pass membrane protein</topology>
    </subcellularLocation>
</comment>
<evidence type="ECO:0000256" key="9">
    <source>
        <dbReference type="RuleBase" id="RU363064"/>
    </source>
</evidence>
<evidence type="ECO:0000313" key="10">
    <source>
        <dbReference type="EMBL" id="MBB3168656.1"/>
    </source>
</evidence>
<keyword evidence="5 9" id="KW-0812">Transmembrane</keyword>
<keyword evidence="7 9" id="KW-1133">Transmembrane helix</keyword>
<evidence type="ECO:0000256" key="7">
    <source>
        <dbReference type="ARBA" id="ARBA00022989"/>
    </source>
</evidence>
<name>A0A839URY8_9GAMM</name>
<feature type="transmembrane region" description="Helical" evidence="9">
    <location>
        <begin position="213"/>
        <end position="234"/>
    </location>
</feature>
<feature type="transmembrane region" description="Helical" evidence="9">
    <location>
        <begin position="23"/>
        <end position="47"/>
    </location>
</feature>
<evidence type="ECO:0000256" key="8">
    <source>
        <dbReference type="ARBA" id="ARBA00023136"/>
    </source>
</evidence>
<evidence type="ECO:0000256" key="5">
    <source>
        <dbReference type="ARBA" id="ARBA00022692"/>
    </source>
</evidence>
<proteinExistence type="inferred from homology"/>
<feature type="transmembrane region" description="Helical" evidence="9">
    <location>
        <begin position="388"/>
        <end position="410"/>
    </location>
</feature>
<evidence type="ECO:0000313" key="11">
    <source>
        <dbReference type="Proteomes" id="UP000559987"/>
    </source>
</evidence>
<sequence length="475" mass="50494">MDTFNQFLASTVSSINGVLWDSILIYMLVIAGLWFTLRLGAIQFRLFGHMFTMMRGAGRSNAEGISPFQALATSLAARVGTGNLAGVAVAITLGGPGAVFWMWMIALLGMATGFVESTLGQFYKVKDANGEFRGGPAYYIQMGLNKRWLAIAFSLCLMFGYGFVFSAVQANTIGDALNNAYGVAPLYSGLVMTIVAGIIVLGGLRAIARFAEFTVPFMGLAYVAMALFIVAVNINAVPGILKLIVSSAFGYEEAAGGFLGAAINGIKRGLYSNEAGSGSVPHAAAAAAPYPNHPVSQGLVQMLGVFVDTILICSCTAIIILLAGGASEEGLAGIRITQDAMVNHVGSWGMDFVAIAIVFFSFTSVVANYAYAESNLHVFKLDHKPGKLALTAGYLCMVLWGTMAPLPTVWNMADMALGLMTVINIIAIAWLTPTVVTLLNDYLDQRSKGKLPELKLDKSHRYQGHTEPGVWSDAD</sequence>
<dbReference type="Gene3D" id="1.20.1740.10">
    <property type="entry name" value="Amino acid/polyamine transporter I"/>
    <property type="match status" value="1"/>
</dbReference>
<evidence type="ECO:0000256" key="3">
    <source>
        <dbReference type="ARBA" id="ARBA00022448"/>
    </source>
</evidence>
<dbReference type="GO" id="GO:0005886">
    <property type="term" value="C:plasma membrane"/>
    <property type="evidence" value="ECO:0007669"/>
    <property type="project" value="UniProtKB-SubCell"/>
</dbReference>
<organism evidence="10 11">
    <name type="scientific">Simiduia aestuariiviva</name>
    <dbReference type="NCBI Taxonomy" id="1510459"/>
    <lineage>
        <taxon>Bacteria</taxon>
        <taxon>Pseudomonadati</taxon>
        <taxon>Pseudomonadota</taxon>
        <taxon>Gammaproteobacteria</taxon>
        <taxon>Cellvibrionales</taxon>
        <taxon>Cellvibrionaceae</taxon>
        <taxon>Simiduia</taxon>
    </lineage>
</organism>
<dbReference type="FunFam" id="1.20.1740.10:FF:000004">
    <property type="entry name" value="Sodium:alanine symporter family protein"/>
    <property type="match status" value="1"/>
</dbReference>
<dbReference type="Proteomes" id="UP000559987">
    <property type="component" value="Unassembled WGS sequence"/>
</dbReference>
<accession>A0A839URY8</accession>
<evidence type="ECO:0000256" key="6">
    <source>
        <dbReference type="ARBA" id="ARBA00022847"/>
    </source>
</evidence>
<dbReference type="AlphaFoldDB" id="A0A839URY8"/>
<protein>
    <submittedName>
        <fullName evidence="10">AGCS family alanine or glycine:cation symporter</fullName>
    </submittedName>
</protein>
<dbReference type="Pfam" id="PF01235">
    <property type="entry name" value="Na_Ala_symp"/>
    <property type="match status" value="1"/>
</dbReference>
<comment type="similarity">
    <text evidence="2 9">Belongs to the alanine or glycine:cation symporter (AGCS) (TC 2.A.25) family.</text>
</comment>
<comment type="caution">
    <text evidence="10">The sequence shown here is derived from an EMBL/GenBank/DDBJ whole genome shotgun (WGS) entry which is preliminary data.</text>
</comment>
<feature type="transmembrane region" description="Helical" evidence="9">
    <location>
        <begin position="148"/>
        <end position="168"/>
    </location>
</feature>
<dbReference type="PRINTS" id="PR00175">
    <property type="entry name" value="NAALASMPORT"/>
</dbReference>
<feature type="transmembrane region" description="Helical" evidence="9">
    <location>
        <begin position="100"/>
        <end position="123"/>
    </location>
</feature>
<feature type="transmembrane region" description="Helical" evidence="9">
    <location>
        <begin position="303"/>
        <end position="325"/>
    </location>
</feature>
<reference evidence="10 11" key="1">
    <citation type="submission" date="2020-08" db="EMBL/GenBank/DDBJ databases">
        <title>Genomic Encyclopedia of Type Strains, Phase III (KMG-III): the genomes of soil and plant-associated and newly described type strains.</title>
        <authorList>
            <person name="Whitman W."/>
        </authorList>
    </citation>
    <scope>NUCLEOTIDE SEQUENCE [LARGE SCALE GENOMIC DNA]</scope>
    <source>
        <strain evidence="10 11">CECT 8571</strain>
    </source>
</reference>
<gene>
    <name evidence="10" type="ORF">FHS30_001840</name>
</gene>
<dbReference type="RefSeq" id="WP_183910119.1">
    <property type="nucleotide sequence ID" value="NZ_JACHXZ010000002.1"/>
</dbReference>
<keyword evidence="6 9" id="KW-0769">Symport</keyword>
<feature type="transmembrane region" description="Helical" evidence="9">
    <location>
        <begin position="180"/>
        <end position="201"/>
    </location>
</feature>
<keyword evidence="11" id="KW-1185">Reference proteome</keyword>
<feature type="transmembrane region" description="Helical" evidence="9">
    <location>
        <begin position="416"/>
        <end position="439"/>
    </location>
</feature>
<dbReference type="PROSITE" id="PS00873">
    <property type="entry name" value="NA_ALANINE_SYMP"/>
    <property type="match status" value="1"/>
</dbReference>
<dbReference type="GO" id="GO:0005283">
    <property type="term" value="F:amino acid:sodium symporter activity"/>
    <property type="evidence" value="ECO:0007669"/>
    <property type="project" value="InterPro"/>
</dbReference>
<keyword evidence="8 9" id="KW-0472">Membrane</keyword>
<evidence type="ECO:0000256" key="1">
    <source>
        <dbReference type="ARBA" id="ARBA00004651"/>
    </source>
</evidence>
<dbReference type="NCBIfam" id="TIGR00835">
    <property type="entry name" value="agcS"/>
    <property type="match status" value="1"/>
</dbReference>
<feature type="transmembrane region" description="Helical" evidence="9">
    <location>
        <begin position="345"/>
        <end position="367"/>
    </location>
</feature>
<evidence type="ECO:0000256" key="4">
    <source>
        <dbReference type="ARBA" id="ARBA00022475"/>
    </source>
</evidence>
<dbReference type="InterPro" id="IPR001463">
    <property type="entry name" value="Na/Ala_symport"/>
</dbReference>
<dbReference type="PANTHER" id="PTHR30330">
    <property type="entry name" value="AGSS FAMILY TRANSPORTER, SODIUM-ALANINE"/>
    <property type="match status" value="1"/>
</dbReference>
<keyword evidence="9" id="KW-0997">Cell inner membrane</keyword>
<keyword evidence="3 9" id="KW-0813">Transport</keyword>
<dbReference type="EMBL" id="JACHXZ010000002">
    <property type="protein sequence ID" value="MBB3168656.1"/>
    <property type="molecule type" value="Genomic_DNA"/>
</dbReference>
<evidence type="ECO:0000256" key="2">
    <source>
        <dbReference type="ARBA" id="ARBA00009261"/>
    </source>
</evidence>
<dbReference type="PANTHER" id="PTHR30330:SF1">
    <property type="entry name" value="AMINO-ACID CARRIER PROTEIN ALST"/>
    <property type="match status" value="1"/>
</dbReference>
<feature type="transmembrane region" description="Helical" evidence="9">
    <location>
        <begin position="68"/>
        <end position="94"/>
    </location>
</feature>
<keyword evidence="4" id="KW-1003">Cell membrane</keyword>